<proteinExistence type="inferred from homology"/>
<evidence type="ECO:0000313" key="10">
    <source>
        <dbReference type="Proteomes" id="UP000752013"/>
    </source>
</evidence>
<feature type="transmembrane region" description="Helical" evidence="8">
    <location>
        <begin position="196"/>
        <end position="219"/>
    </location>
</feature>
<feature type="binding site" evidence="7">
    <location>
        <position position="68"/>
    </location>
    <ligand>
        <name>Zn(2+)</name>
        <dbReference type="ChEBI" id="CHEBI:29105"/>
    </ligand>
</feature>
<dbReference type="PANTHER" id="PTHR20855:SF3">
    <property type="entry name" value="LD03007P"/>
    <property type="match status" value="1"/>
</dbReference>
<comment type="similarity">
    <text evidence="2">Belongs to the UPF0073 (Hly-III) family.</text>
</comment>
<keyword evidence="10" id="KW-1185">Reference proteome</keyword>
<evidence type="ECO:0000256" key="2">
    <source>
        <dbReference type="ARBA" id="ARBA00008488"/>
    </source>
</evidence>
<evidence type="ECO:0000256" key="5">
    <source>
        <dbReference type="ARBA" id="ARBA00022989"/>
    </source>
</evidence>
<dbReference type="InterPro" id="IPR005744">
    <property type="entry name" value="Hy-lIII"/>
</dbReference>
<protein>
    <submittedName>
        <fullName evidence="9">Hemolysin III family protein</fullName>
    </submittedName>
</protein>
<dbReference type="GO" id="GO:0140911">
    <property type="term" value="F:pore-forming activity"/>
    <property type="evidence" value="ECO:0007669"/>
    <property type="project" value="InterPro"/>
</dbReference>
<dbReference type="AlphaFoldDB" id="A0A968GDB8"/>
<dbReference type="PANTHER" id="PTHR20855">
    <property type="entry name" value="ADIPOR/PROGESTIN RECEPTOR-RELATED"/>
    <property type="match status" value="1"/>
</dbReference>
<comment type="caution">
    <text evidence="9">The sequence shown here is derived from an EMBL/GenBank/DDBJ whole genome shotgun (WGS) entry which is preliminary data.</text>
</comment>
<dbReference type="InterPro" id="IPR004254">
    <property type="entry name" value="AdipoR/HlyIII-related"/>
</dbReference>
<reference evidence="9" key="1">
    <citation type="submission" date="2020-03" db="EMBL/GenBank/DDBJ databases">
        <title>Spirochaetal bacteria isolated from arthropods constitute a novel genus Entomospira genus novum within the order Spirochaetales.</title>
        <authorList>
            <person name="Grana-Miraglia L."/>
            <person name="Sikutova S."/>
            <person name="Fingerle V."/>
            <person name="Sing A."/>
            <person name="Castillo-Ramirez S."/>
            <person name="Margos G."/>
            <person name="Rudolf I."/>
        </authorList>
    </citation>
    <scope>NUCLEOTIDE SEQUENCE</scope>
    <source>
        <strain evidence="9">BR208</strain>
    </source>
</reference>
<evidence type="ECO:0000313" key="9">
    <source>
        <dbReference type="EMBL" id="NIZ47169.1"/>
    </source>
</evidence>
<evidence type="ECO:0000256" key="1">
    <source>
        <dbReference type="ARBA" id="ARBA00004651"/>
    </source>
</evidence>
<dbReference type="GO" id="GO:0005886">
    <property type="term" value="C:plasma membrane"/>
    <property type="evidence" value="ECO:0007669"/>
    <property type="project" value="UniProtKB-SubCell"/>
</dbReference>
<evidence type="ECO:0000256" key="4">
    <source>
        <dbReference type="ARBA" id="ARBA00022692"/>
    </source>
</evidence>
<feature type="binding site" evidence="7">
    <location>
        <position position="197"/>
    </location>
    <ligand>
        <name>Zn(2+)</name>
        <dbReference type="ChEBI" id="CHEBI:29105"/>
    </ligand>
</feature>
<feature type="transmembrane region" description="Helical" evidence="8">
    <location>
        <begin position="136"/>
        <end position="154"/>
    </location>
</feature>
<dbReference type="EMBL" id="JAATLK010000001">
    <property type="protein sequence ID" value="NIZ47169.1"/>
    <property type="molecule type" value="Genomic_DNA"/>
</dbReference>
<dbReference type="RefSeq" id="WP_167703591.1">
    <property type="nucleotide sequence ID" value="NZ_CP118168.1"/>
</dbReference>
<keyword evidence="7" id="KW-0862">Zinc</keyword>
<keyword evidence="3" id="KW-1003">Cell membrane</keyword>
<organism evidence="9 10">
    <name type="scientific">Entomospira nematocerorum</name>
    <dbReference type="NCBI Taxonomy" id="2719987"/>
    <lineage>
        <taxon>Bacteria</taxon>
        <taxon>Pseudomonadati</taxon>
        <taxon>Spirochaetota</taxon>
        <taxon>Spirochaetia</taxon>
        <taxon>Spirochaetales</taxon>
        <taxon>Spirochaetaceae</taxon>
        <taxon>Entomospira</taxon>
    </lineage>
</organism>
<dbReference type="NCBIfam" id="TIGR01065">
    <property type="entry name" value="hlyIII"/>
    <property type="match status" value="1"/>
</dbReference>
<feature type="transmembrane region" description="Helical" evidence="8">
    <location>
        <begin position="45"/>
        <end position="67"/>
    </location>
</feature>
<evidence type="ECO:0000256" key="6">
    <source>
        <dbReference type="ARBA" id="ARBA00023136"/>
    </source>
</evidence>
<dbReference type="Pfam" id="PF03006">
    <property type="entry name" value="HlyIII"/>
    <property type="match status" value="1"/>
</dbReference>
<comment type="subcellular location">
    <subcellularLocation>
        <location evidence="1">Cell membrane</location>
        <topology evidence="1">Multi-pass membrane protein</topology>
    </subcellularLocation>
</comment>
<gene>
    <name evidence="9" type="ORF">HCT46_04465</name>
</gene>
<keyword evidence="7" id="KW-0479">Metal-binding</keyword>
<evidence type="ECO:0000256" key="8">
    <source>
        <dbReference type="SAM" id="Phobius"/>
    </source>
</evidence>
<evidence type="ECO:0000256" key="7">
    <source>
        <dbReference type="PIRSR" id="PIRSR604254-1"/>
    </source>
</evidence>
<keyword evidence="4 8" id="KW-0812">Transmembrane</keyword>
<feature type="transmembrane region" description="Helical" evidence="8">
    <location>
        <begin position="21"/>
        <end position="39"/>
    </location>
</feature>
<name>A0A968GDB8_9SPIO</name>
<feature type="transmembrane region" description="Helical" evidence="8">
    <location>
        <begin position="160"/>
        <end position="184"/>
    </location>
</feature>
<accession>A0A968GDB8</accession>
<sequence length="226" mass="25165">MKASLSADLPQNEPWSALSHLIGAALSIVALVLLVVQSVRYATPIHTIGFLIYGVSQLLLYTMSTLYHSFKRETRVKLVFRRFDHISIFWFIAGTYTPISLIVLPHPMALILIAIIWSIALLGTLFKALWVKSPGWVNSTLYIAMGWIAVYVIIPLYDGVGLVGLLLMILGGVLYSMGAIIYALGKKRDLKIAMRMHDIFHVFVLAGSVAFFVVMYVFILPMPVHG</sequence>
<feature type="transmembrane region" description="Helical" evidence="8">
    <location>
        <begin position="88"/>
        <end position="104"/>
    </location>
</feature>
<feature type="transmembrane region" description="Helical" evidence="8">
    <location>
        <begin position="110"/>
        <end position="129"/>
    </location>
</feature>
<keyword evidence="6 8" id="KW-0472">Membrane</keyword>
<dbReference type="Proteomes" id="UP000752013">
    <property type="component" value="Unassembled WGS sequence"/>
</dbReference>
<keyword evidence="5 8" id="KW-1133">Transmembrane helix</keyword>
<evidence type="ECO:0000256" key="3">
    <source>
        <dbReference type="ARBA" id="ARBA00022475"/>
    </source>
</evidence>
<dbReference type="GO" id="GO:0046872">
    <property type="term" value="F:metal ion binding"/>
    <property type="evidence" value="ECO:0007669"/>
    <property type="project" value="UniProtKB-KW"/>
</dbReference>
<feature type="binding site" evidence="7">
    <location>
        <position position="201"/>
    </location>
    <ligand>
        <name>Zn(2+)</name>
        <dbReference type="ChEBI" id="CHEBI:29105"/>
    </ligand>
</feature>